<dbReference type="PATRIC" id="fig|251221.4.peg.3922"/>
<dbReference type="EMBL" id="BA000045">
    <property type="protein sequence ID" value="BAC91828.1"/>
    <property type="molecule type" value="Genomic_DNA"/>
</dbReference>
<sequence length="96" mass="10704">MTVNVAPIAEEDQSPQPVWVGPFAAARHLGYACARSMERLRPRMPEGICWVKLNSRTVRYNLDALELWAECQGSPDVWAAAVEELRAQRAARVGVL</sequence>
<dbReference type="KEGG" id="gvi:gsr3887"/>
<dbReference type="HOGENOM" id="CLU_2355733_0_0_3"/>
<dbReference type="InParanoid" id="Q7NEJ2"/>
<organism evidence="1 2">
    <name type="scientific">Gloeobacter violaceus (strain ATCC 29082 / PCC 7421)</name>
    <dbReference type="NCBI Taxonomy" id="251221"/>
    <lineage>
        <taxon>Bacteria</taxon>
        <taxon>Bacillati</taxon>
        <taxon>Cyanobacteriota</taxon>
        <taxon>Cyanophyceae</taxon>
        <taxon>Gloeobacterales</taxon>
        <taxon>Gloeobacteraceae</taxon>
        <taxon>Gloeobacter</taxon>
    </lineage>
</organism>
<gene>
    <name evidence="1" type="ordered locus">gsr3887</name>
</gene>
<proteinExistence type="predicted"/>
<name>Q7NEJ2_GLOVI</name>
<accession>Q7NEJ2</accession>
<dbReference type="AlphaFoldDB" id="Q7NEJ2"/>
<dbReference type="Proteomes" id="UP000000557">
    <property type="component" value="Chromosome"/>
</dbReference>
<dbReference type="OrthoDB" id="467722at2"/>
<keyword evidence="2" id="KW-1185">Reference proteome</keyword>
<protein>
    <submittedName>
        <fullName evidence="1">Gsr3887 protein</fullName>
    </submittedName>
</protein>
<dbReference type="STRING" id="251221.gene:10761404"/>
<dbReference type="EnsemblBacteria" id="BAC91828">
    <property type="protein sequence ID" value="BAC91828"/>
    <property type="gene ID" value="BAC91828"/>
</dbReference>
<reference evidence="1 2" key="1">
    <citation type="journal article" date="2003" name="DNA Res.">
        <title>Complete genome structure of Gloeobacter violaceus PCC 7421, a cyanobacterium that lacks thylakoids.</title>
        <authorList>
            <person name="Nakamura Y."/>
            <person name="Kaneko T."/>
            <person name="Sato S."/>
            <person name="Mimuro M."/>
            <person name="Miyashita H."/>
            <person name="Tsuchiya T."/>
            <person name="Sasamoto S."/>
            <person name="Watanabe A."/>
            <person name="Kawashima K."/>
            <person name="Kishida Y."/>
            <person name="Kiyokawa C."/>
            <person name="Kohara M."/>
            <person name="Matsumoto M."/>
            <person name="Matsuno A."/>
            <person name="Nakazaki N."/>
            <person name="Shimpo S."/>
            <person name="Takeuchi C."/>
            <person name="Yamada M."/>
            <person name="Tabata S."/>
        </authorList>
    </citation>
    <scope>NUCLEOTIDE SEQUENCE [LARGE SCALE GENOMIC DNA]</scope>
    <source>
        <strain evidence="2">ATCC 29082 / PCC 7421</strain>
    </source>
</reference>
<evidence type="ECO:0000313" key="1">
    <source>
        <dbReference type="EMBL" id="BAC91828.1"/>
    </source>
</evidence>
<reference evidence="1 2" key="2">
    <citation type="journal article" date="2003" name="DNA Res.">
        <title>Complete genome structure of Gloeobacter violaceus PCC 7421, a cyanobacterium that lacks thylakoids (supplement).</title>
        <authorList>
            <person name="Nakamura Y."/>
            <person name="Kaneko T."/>
            <person name="Sato S."/>
            <person name="Mimuro M."/>
            <person name="Miyashita H."/>
            <person name="Tsuchiya T."/>
            <person name="Sasamoto S."/>
            <person name="Watanabe A."/>
            <person name="Kawashima K."/>
            <person name="Kishida Y."/>
            <person name="Kiyokawa C."/>
            <person name="Kohara M."/>
            <person name="Matsumoto M."/>
            <person name="Matsuno A."/>
            <person name="Nakazaki N."/>
            <person name="Shimpo S."/>
            <person name="Takeuchi C."/>
            <person name="Yamada M."/>
            <person name="Tabata S."/>
        </authorList>
    </citation>
    <scope>NUCLEOTIDE SEQUENCE [LARGE SCALE GENOMIC DNA]</scope>
    <source>
        <strain evidence="2">ATCC 29082 / PCC 7421</strain>
    </source>
</reference>
<evidence type="ECO:0000313" key="2">
    <source>
        <dbReference type="Proteomes" id="UP000000557"/>
    </source>
</evidence>